<feature type="domain" description="Transcriptional repressor PaaX-like C-terminal" evidence="2">
    <location>
        <begin position="193"/>
        <end position="282"/>
    </location>
</feature>
<evidence type="ECO:0000259" key="2">
    <source>
        <dbReference type="Pfam" id="PF08223"/>
    </source>
</evidence>
<protein>
    <submittedName>
        <fullName evidence="3">Phenylacetic acid degradation operon negative regulatory protein PaaX</fullName>
    </submittedName>
</protein>
<gene>
    <name evidence="3" type="primary">paaX</name>
    <name evidence="3" type="ORF">J9B83_11230</name>
</gene>
<keyword evidence="4" id="KW-1185">Reference proteome</keyword>
<evidence type="ECO:0000313" key="3">
    <source>
        <dbReference type="EMBL" id="MBR7889513.1"/>
    </source>
</evidence>
<comment type="caution">
    <text evidence="3">The sequence shown here is derived from an EMBL/GenBank/DDBJ whole genome shotgun (WGS) entry which is preliminary data.</text>
</comment>
<dbReference type="PIRSF" id="PIRSF020623">
    <property type="entry name" value="PaaX"/>
    <property type="match status" value="1"/>
</dbReference>
<name>A0ABS5HCX9_9GAMM</name>
<dbReference type="InterPro" id="IPR036388">
    <property type="entry name" value="WH-like_DNA-bd_sf"/>
</dbReference>
<sequence>MHELHTLDALIQRFQQQKPIRASSLIITLYGDTIEPHGGTVWLGSLINALEPIGINERLMRTSIFRLSQDGWIDSDKVGRRSYYSLTHQGHRKFEQAFQRIYNPNRPPWDNTWTLILVHQLSPEEKKTLSDELRWQGFAVVSTHLIASPCADKFALKDVLRLHQLEDKVVVLDASSSSQFSNQPLPALVEDCWGLEALAAQYQAFIALFHPVWQEVGEKERLDPKSCFLTRTLLIHEYRKLQLRDPQLPDELLPLDWEGRAARQLCRNIYRKITAAAETWIEHNMESAVGPLPNSNEAFSQRFGGLL</sequence>
<dbReference type="Gene3D" id="1.10.10.10">
    <property type="entry name" value="Winged helix-like DNA-binding domain superfamily/Winged helix DNA-binding domain"/>
    <property type="match status" value="1"/>
</dbReference>
<reference evidence="4" key="2">
    <citation type="submission" date="2023-07" db="EMBL/GenBank/DDBJ databases">
        <title>Marinomonas vulgaris A79, complete genome.</title>
        <authorList>
            <person name="Ying J.-J."/>
        </authorList>
    </citation>
    <scope>NUCLEOTIDE SEQUENCE [LARGE SCALE GENOMIC DNA]</scope>
    <source>
        <strain evidence="4">A79</strain>
    </source>
</reference>
<evidence type="ECO:0000259" key="1">
    <source>
        <dbReference type="Pfam" id="PF07848"/>
    </source>
</evidence>
<dbReference type="InterPro" id="IPR036390">
    <property type="entry name" value="WH_DNA-bd_sf"/>
</dbReference>
<dbReference type="InterPro" id="IPR012906">
    <property type="entry name" value="PaaX-like_N"/>
</dbReference>
<dbReference type="Pfam" id="PF07848">
    <property type="entry name" value="PaaX"/>
    <property type="match status" value="1"/>
</dbReference>
<dbReference type="InterPro" id="IPR013225">
    <property type="entry name" value="PaaX_C"/>
</dbReference>
<dbReference type="InterPro" id="IPR011965">
    <property type="entry name" value="PaaX_trns_reg"/>
</dbReference>
<dbReference type="EMBL" id="JAGSSV010000014">
    <property type="protein sequence ID" value="MBR7889513.1"/>
    <property type="molecule type" value="Genomic_DNA"/>
</dbReference>
<dbReference type="NCBIfam" id="TIGR02277">
    <property type="entry name" value="PaaX_trns_reg"/>
    <property type="match status" value="1"/>
</dbReference>
<dbReference type="PANTHER" id="PTHR30319">
    <property type="entry name" value="PHENYLACETIC ACID REGULATOR-RELATED TRANSCRIPTIONAL REPRESSOR"/>
    <property type="match status" value="1"/>
</dbReference>
<dbReference type="Gene3D" id="1.20.58.1460">
    <property type="match status" value="1"/>
</dbReference>
<dbReference type="RefSeq" id="WP_211536839.1">
    <property type="nucleotide sequence ID" value="NZ_JAGSSV010000014.1"/>
</dbReference>
<organism evidence="3 4">
    <name type="scientific">Marinomonas vulgaris</name>
    <dbReference type="NCBI Taxonomy" id="2823372"/>
    <lineage>
        <taxon>Bacteria</taxon>
        <taxon>Pseudomonadati</taxon>
        <taxon>Pseudomonadota</taxon>
        <taxon>Gammaproteobacteria</taxon>
        <taxon>Oceanospirillales</taxon>
        <taxon>Oceanospirillaceae</taxon>
        <taxon>Marinomonas</taxon>
    </lineage>
</organism>
<dbReference type="PANTHER" id="PTHR30319:SF1">
    <property type="entry name" value="TRANSCRIPTIONAL REPRESSOR PAAX"/>
    <property type="match status" value="1"/>
</dbReference>
<feature type="domain" description="Transcriptional repressor PaaX-like N-terminal" evidence="1">
    <location>
        <begin position="21"/>
        <end position="90"/>
    </location>
</feature>
<dbReference type="SUPFAM" id="SSF46785">
    <property type="entry name" value="Winged helix' DNA-binding domain"/>
    <property type="match status" value="1"/>
</dbReference>
<evidence type="ECO:0000313" key="4">
    <source>
        <dbReference type="Proteomes" id="UP000679722"/>
    </source>
</evidence>
<proteinExistence type="predicted"/>
<dbReference type="Proteomes" id="UP000679722">
    <property type="component" value="Unassembled WGS sequence"/>
</dbReference>
<reference evidence="3 4" key="1">
    <citation type="submission" date="2021-04" db="EMBL/GenBank/DDBJ databases">
        <authorList>
            <person name="Sun C."/>
        </authorList>
    </citation>
    <scope>NUCLEOTIDE SEQUENCE [LARGE SCALE GENOMIC DNA]</scope>
    <source>
        <strain evidence="3 4">A79</strain>
    </source>
</reference>
<accession>A0ABS5HCX9</accession>
<dbReference type="Pfam" id="PF08223">
    <property type="entry name" value="PaaX_C"/>
    <property type="match status" value="1"/>
</dbReference>